<organism evidence="9 10">
    <name type="scientific">Pseudomonas gingeri</name>
    <dbReference type="NCBI Taxonomy" id="117681"/>
    <lineage>
        <taxon>Bacteria</taxon>
        <taxon>Pseudomonadati</taxon>
        <taxon>Pseudomonadota</taxon>
        <taxon>Gammaproteobacteria</taxon>
        <taxon>Pseudomonadales</taxon>
        <taxon>Pseudomonadaceae</taxon>
        <taxon>Pseudomonas</taxon>
    </lineage>
</organism>
<comment type="catalytic activity">
    <reaction evidence="6">
        <text>adenosine + H2O + H(+) = inosine + NH4(+)</text>
        <dbReference type="Rhea" id="RHEA:24408"/>
        <dbReference type="ChEBI" id="CHEBI:15377"/>
        <dbReference type="ChEBI" id="CHEBI:15378"/>
        <dbReference type="ChEBI" id="CHEBI:16335"/>
        <dbReference type="ChEBI" id="CHEBI:17596"/>
        <dbReference type="ChEBI" id="CHEBI:28938"/>
        <dbReference type="EC" id="3.5.4.4"/>
    </reaction>
    <physiologicalReaction direction="left-to-right" evidence="6">
        <dbReference type="Rhea" id="RHEA:24409"/>
    </physiologicalReaction>
</comment>
<comment type="caution">
    <text evidence="9">The sequence shown here is derived from an EMBL/GenBank/DDBJ whole genome shotgun (WGS) entry which is preliminary data.</text>
</comment>
<evidence type="ECO:0000256" key="5">
    <source>
        <dbReference type="ARBA" id="ARBA00022833"/>
    </source>
</evidence>
<dbReference type="PANTHER" id="PTHR30616:SF3">
    <property type="entry name" value="PURINE NUCLEOSIDE PHOSPHORYLASE"/>
    <property type="match status" value="1"/>
</dbReference>
<accession>A0A7Y7Y711</accession>
<dbReference type="PANTHER" id="PTHR30616">
    <property type="entry name" value="UNCHARACTERIZED PROTEIN YFIH"/>
    <property type="match status" value="1"/>
</dbReference>
<name>A0A7Y7Y711_9PSED</name>
<dbReference type="SUPFAM" id="SSF64438">
    <property type="entry name" value="CNF1/YfiH-like putative cysteine hydrolases"/>
    <property type="match status" value="1"/>
</dbReference>
<proteinExistence type="inferred from homology"/>
<keyword evidence="3" id="KW-0808">Transferase</keyword>
<reference evidence="9 10" key="1">
    <citation type="submission" date="2020-04" db="EMBL/GenBank/DDBJ databases">
        <title>Molecular characterization of pseudomonads from Agaricus bisporus reveal novel blotch 2 pathogens in Western Europe.</title>
        <authorList>
            <person name="Taparia T."/>
            <person name="Krijger M."/>
            <person name="Haynes E."/>
            <person name="Elpinstone J.G."/>
            <person name="Noble R."/>
            <person name="Van Der Wolf J."/>
        </authorList>
    </citation>
    <scope>NUCLEOTIDE SEQUENCE [LARGE SCALE GENOMIC DNA]</scope>
    <source>
        <strain evidence="9 10">IPO3737</strain>
    </source>
</reference>
<comment type="catalytic activity">
    <reaction evidence="1">
        <text>inosine + phosphate = alpha-D-ribose 1-phosphate + hypoxanthine</text>
        <dbReference type="Rhea" id="RHEA:27646"/>
        <dbReference type="ChEBI" id="CHEBI:17368"/>
        <dbReference type="ChEBI" id="CHEBI:17596"/>
        <dbReference type="ChEBI" id="CHEBI:43474"/>
        <dbReference type="ChEBI" id="CHEBI:57720"/>
        <dbReference type="EC" id="2.4.2.1"/>
    </reaction>
    <physiologicalReaction direction="left-to-right" evidence="1">
        <dbReference type="Rhea" id="RHEA:27647"/>
    </physiologicalReaction>
</comment>
<evidence type="ECO:0000256" key="6">
    <source>
        <dbReference type="ARBA" id="ARBA00047989"/>
    </source>
</evidence>
<keyword evidence="5" id="KW-0862">Zinc</keyword>
<protein>
    <submittedName>
        <fullName evidence="9">Polyphenol oxidase family protein</fullName>
    </submittedName>
</protein>
<dbReference type="GO" id="GO:0005507">
    <property type="term" value="F:copper ion binding"/>
    <property type="evidence" value="ECO:0007669"/>
    <property type="project" value="TreeGrafter"/>
</dbReference>
<evidence type="ECO:0000256" key="7">
    <source>
        <dbReference type="ARBA" id="ARBA00048968"/>
    </source>
</evidence>
<keyword evidence="4" id="KW-0479">Metal-binding</keyword>
<evidence type="ECO:0000256" key="4">
    <source>
        <dbReference type="ARBA" id="ARBA00022723"/>
    </source>
</evidence>
<dbReference type="AlphaFoldDB" id="A0A7Y7Y711"/>
<comment type="catalytic activity">
    <reaction evidence="7">
        <text>adenosine + phosphate = alpha-D-ribose 1-phosphate + adenine</text>
        <dbReference type="Rhea" id="RHEA:27642"/>
        <dbReference type="ChEBI" id="CHEBI:16335"/>
        <dbReference type="ChEBI" id="CHEBI:16708"/>
        <dbReference type="ChEBI" id="CHEBI:43474"/>
        <dbReference type="ChEBI" id="CHEBI:57720"/>
        <dbReference type="EC" id="2.4.2.1"/>
    </reaction>
    <physiologicalReaction direction="left-to-right" evidence="7">
        <dbReference type="Rhea" id="RHEA:27643"/>
    </physiologicalReaction>
</comment>
<evidence type="ECO:0000256" key="2">
    <source>
        <dbReference type="ARBA" id="ARBA00007353"/>
    </source>
</evidence>
<dbReference type="InterPro" id="IPR011324">
    <property type="entry name" value="Cytotoxic_necrot_fac-like_cat"/>
</dbReference>
<evidence type="ECO:0000256" key="3">
    <source>
        <dbReference type="ARBA" id="ARBA00022679"/>
    </source>
</evidence>
<dbReference type="Pfam" id="PF02578">
    <property type="entry name" value="Cu-oxidase_4"/>
    <property type="match status" value="1"/>
</dbReference>
<comment type="similarity">
    <text evidence="2">Belongs to the purine nucleoside phosphorylase YfiH/LACC1 family.</text>
</comment>
<evidence type="ECO:0000256" key="1">
    <source>
        <dbReference type="ARBA" id="ARBA00000553"/>
    </source>
</evidence>
<dbReference type="Proteomes" id="UP000520592">
    <property type="component" value="Unassembled WGS sequence"/>
</dbReference>
<dbReference type="InterPro" id="IPR003730">
    <property type="entry name" value="Cu_polyphenol_OxRdtase"/>
</dbReference>
<dbReference type="EMBL" id="JACAQD010000004">
    <property type="protein sequence ID" value="NWC31022.1"/>
    <property type="molecule type" value="Genomic_DNA"/>
</dbReference>
<evidence type="ECO:0000256" key="8">
    <source>
        <dbReference type="ARBA" id="ARBA00049893"/>
    </source>
</evidence>
<dbReference type="Gene3D" id="3.60.140.10">
    <property type="entry name" value="CNF1/YfiH-like putative cysteine hydrolases"/>
    <property type="match status" value="1"/>
</dbReference>
<sequence length="253" mass="27080">MLRTIRATDGAARVSEYANNLSQIPGIRHGFLDLGNDGLPAEVFTCKQIHSATLIEAPDNLPAGSLQGDAVYTDGERPVAVITADCLPLLVAAADGSLVAAIHGGWKGLQGGIIGNAIARFEALEIPRQSLRIAIGPSIKACCYEVSESFVNELQAAQGHLWQTSAAPWTREQPALVSSPAITPPVARQAGSYWFDLQAYALLLLRAAGIADSQVEVSPVCTYCSSPAFGSYRRRTHEADERKAFQYSWISRG</sequence>
<evidence type="ECO:0000313" key="10">
    <source>
        <dbReference type="Proteomes" id="UP000520592"/>
    </source>
</evidence>
<comment type="catalytic activity">
    <reaction evidence="8">
        <text>S-methyl-5'-thioadenosine + phosphate = 5-(methylsulfanyl)-alpha-D-ribose 1-phosphate + adenine</text>
        <dbReference type="Rhea" id="RHEA:11852"/>
        <dbReference type="ChEBI" id="CHEBI:16708"/>
        <dbReference type="ChEBI" id="CHEBI:17509"/>
        <dbReference type="ChEBI" id="CHEBI:43474"/>
        <dbReference type="ChEBI" id="CHEBI:58533"/>
        <dbReference type="EC" id="2.4.2.28"/>
    </reaction>
    <physiologicalReaction direction="left-to-right" evidence="8">
        <dbReference type="Rhea" id="RHEA:11853"/>
    </physiologicalReaction>
</comment>
<dbReference type="GO" id="GO:0017061">
    <property type="term" value="F:S-methyl-5-thioadenosine phosphorylase activity"/>
    <property type="evidence" value="ECO:0007669"/>
    <property type="project" value="UniProtKB-EC"/>
</dbReference>
<evidence type="ECO:0000313" key="9">
    <source>
        <dbReference type="EMBL" id="NWC31022.1"/>
    </source>
</evidence>
<dbReference type="CDD" id="cd16833">
    <property type="entry name" value="YfiH"/>
    <property type="match status" value="1"/>
</dbReference>
<gene>
    <name evidence="9" type="ORF">HX876_01345</name>
</gene>
<dbReference type="InterPro" id="IPR038371">
    <property type="entry name" value="Cu_polyphenol_OxRdtase_sf"/>
</dbReference>